<dbReference type="InterPro" id="IPR036388">
    <property type="entry name" value="WH-like_DNA-bd_sf"/>
</dbReference>
<dbReference type="GO" id="GO:0006338">
    <property type="term" value="P:chromatin remodeling"/>
    <property type="evidence" value="ECO:0007669"/>
    <property type="project" value="TreeGrafter"/>
</dbReference>
<reference evidence="1 2" key="2">
    <citation type="journal article" date="2018" name="New Phytol.">
        <title>High intraspecific genome diversity in the model arbuscular mycorrhizal symbiont Rhizophagus irregularis.</title>
        <authorList>
            <person name="Chen E.C.H."/>
            <person name="Morin E."/>
            <person name="Beaudet D."/>
            <person name="Noel J."/>
            <person name="Yildirir G."/>
            <person name="Ndikumana S."/>
            <person name="Charron P."/>
            <person name="St-Onge C."/>
            <person name="Giorgi J."/>
            <person name="Kruger M."/>
            <person name="Marton T."/>
            <person name="Ropars J."/>
            <person name="Grigoriev I.V."/>
            <person name="Hainaut M."/>
            <person name="Henrissat B."/>
            <person name="Roux C."/>
            <person name="Martin F."/>
            <person name="Corradi N."/>
        </authorList>
    </citation>
    <scope>NUCLEOTIDE SEQUENCE [LARGE SCALE GENOMIC DNA]</scope>
    <source>
        <strain evidence="1 2">DAOM 197198</strain>
    </source>
</reference>
<sequence>MHSQYNKFYNYDNYNNYNYDNYNYNYNYSSSLLSQTPSPPISTPTSPNDDFVIKRRNNFEDSLSLNNSSFNFLHQTPKPISQIYSPTNNNYSNFNHNSQPDYFNQSSRLSIKMLLSEPTQDLTCSESNQYNNNIPFERSSSIHKMTMAVPQCVGGTNGDIHAKISTISTCLINDGTTLTPEKTTMQTTAKSNASEIEPNFDNKVHIVGPTLCSRVKQYQKIAPNLKIDMESSDDSSSPMKINYLLNSPINSPINSNFPMNSHTNFSKVQKTSISKIRSYDKPFSERKRKSNSLARVMQDRGLLKSTLNVTSTTFTETKSVLFPNPPTMEINELKKNIKDLNIETTCLDNANINIKWKGQPLNISHLTHYPLLHPKEAHVTSILRLTPVQYLTSKYILISSARRYIKKNLPFRKSDAQKLLRIDVNKASKLWEFFQQIKWI</sequence>
<dbReference type="GO" id="GO:0005634">
    <property type="term" value="C:nucleus"/>
    <property type="evidence" value="ECO:0007669"/>
    <property type="project" value="TreeGrafter"/>
</dbReference>
<comment type="caution">
    <text evidence="1">The sequence shown here is derived from an EMBL/GenBank/DDBJ whole genome shotgun (WGS) entry which is preliminary data.</text>
</comment>
<dbReference type="Gene3D" id="1.10.10.10">
    <property type="entry name" value="Winged helix-like DNA-binding domain superfamily/Winged helix DNA-binding domain"/>
    <property type="match status" value="1"/>
</dbReference>
<dbReference type="PROSITE" id="PS50934">
    <property type="entry name" value="SWIRM"/>
    <property type="match status" value="1"/>
</dbReference>
<name>A0A2H5U805_RHIID</name>
<dbReference type="AlphaFoldDB" id="A0A2H5U805"/>
<dbReference type="InterPro" id="IPR009057">
    <property type="entry name" value="Homeodomain-like_sf"/>
</dbReference>
<accession>A0A2H5U805</accession>
<evidence type="ECO:0000313" key="2">
    <source>
        <dbReference type="Proteomes" id="UP000018888"/>
    </source>
</evidence>
<dbReference type="Pfam" id="PF04433">
    <property type="entry name" value="SWIRM"/>
    <property type="match status" value="1"/>
</dbReference>
<keyword evidence="2" id="KW-1185">Reference proteome</keyword>
<reference evidence="1 2" key="1">
    <citation type="journal article" date="2013" name="Proc. Natl. Acad. Sci. U.S.A.">
        <title>Genome of an arbuscular mycorrhizal fungus provides insight into the oldest plant symbiosis.</title>
        <authorList>
            <person name="Tisserant E."/>
            <person name="Malbreil M."/>
            <person name="Kuo A."/>
            <person name="Kohler A."/>
            <person name="Symeonidi A."/>
            <person name="Balestrini R."/>
            <person name="Charron P."/>
            <person name="Duensing N."/>
            <person name="Frei Dit Frey N."/>
            <person name="Gianinazzi-Pearson V."/>
            <person name="Gilbert L.B."/>
            <person name="Handa Y."/>
            <person name="Herr J.R."/>
            <person name="Hijri M."/>
            <person name="Koul R."/>
            <person name="Kawaguchi M."/>
            <person name="Krajinski F."/>
            <person name="Lammers P.J."/>
            <person name="Masclaux F.G."/>
            <person name="Murat C."/>
            <person name="Morin E."/>
            <person name="Ndikumana S."/>
            <person name="Pagni M."/>
            <person name="Petitpierre D."/>
            <person name="Requena N."/>
            <person name="Rosikiewicz P."/>
            <person name="Riley R."/>
            <person name="Saito K."/>
            <person name="San Clemente H."/>
            <person name="Shapiro H."/>
            <person name="van Tuinen D."/>
            <person name="Becard G."/>
            <person name="Bonfante P."/>
            <person name="Paszkowski U."/>
            <person name="Shachar-Hill Y.Y."/>
            <person name="Tuskan G.A."/>
            <person name="Young P.W."/>
            <person name="Sanders I.R."/>
            <person name="Henrissat B."/>
            <person name="Rensing S.A."/>
            <person name="Grigoriev I.V."/>
            <person name="Corradi N."/>
            <person name="Roux C."/>
            <person name="Martin F."/>
        </authorList>
    </citation>
    <scope>NUCLEOTIDE SEQUENCE [LARGE SCALE GENOMIC DNA]</scope>
    <source>
        <strain evidence="1 2">DAOM 197198</strain>
    </source>
</reference>
<evidence type="ECO:0000313" key="1">
    <source>
        <dbReference type="EMBL" id="POG75756.1"/>
    </source>
</evidence>
<dbReference type="PANTHER" id="PTHR12374:SF20">
    <property type="entry name" value="TRANSCRIPTIONAL ADAPTER 2-ALPHA"/>
    <property type="match status" value="1"/>
</dbReference>
<dbReference type="GO" id="GO:0003713">
    <property type="term" value="F:transcription coactivator activity"/>
    <property type="evidence" value="ECO:0007669"/>
    <property type="project" value="TreeGrafter"/>
</dbReference>
<dbReference type="STRING" id="747089.A0A2H5U805"/>
<dbReference type="PANTHER" id="PTHR12374">
    <property type="entry name" value="TRANSCRIPTIONAL ADAPTOR 2 ADA2 -RELATED"/>
    <property type="match status" value="1"/>
</dbReference>
<dbReference type="VEuPathDB" id="FungiDB:RhiirFUN_020388"/>
<protein>
    <submittedName>
        <fullName evidence="1">Uncharacterized protein</fullName>
    </submittedName>
</protein>
<dbReference type="GO" id="GO:0003682">
    <property type="term" value="F:chromatin binding"/>
    <property type="evidence" value="ECO:0007669"/>
    <property type="project" value="TreeGrafter"/>
</dbReference>
<gene>
    <name evidence="1" type="ORF">GLOIN_2v1562147</name>
</gene>
<dbReference type="FunFam" id="1.10.10.10:FF:000087">
    <property type="entry name" value="Transcriptional adapter 2"/>
    <property type="match status" value="1"/>
</dbReference>
<organism evidence="1 2">
    <name type="scientific">Rhizophagus irregularis (strain DAOM 181602 / DAOM 197198 / MUCL 43194)</name>
    <name type="common">Arbuscular mycorrhizal fungus</name>
    <name type="synonym">Glomus intraradices</name>
    <dbReference type="NCBI Taxonomy" id="747089"/>
    <lineage>
        <taxon>Eukaryota</taxon>
        <taxon>Fungi</taxon>
        <taxon>Fungi incertae sedis</taxon>
        <taxon>Mucoromycota</taxon>
        <taxon>Glomeromycotina</taxon>
        <taxon>Glomeromycetes</taxon>
        <taxon>Glomerales</taxon>
        <taxon>Glomeraceae</taxon>
        <taxon>Rhizophagus</taxon>
    </lineage>
</organism>
<dbReference type="SUPFAM" id="SSF46689">
    <property type="entry name" value="Homeodomain-like"/>
    <property type="match status" value="1"/>
</dbReference>
<dbReference type="EMBL" id="AUPC02000057">
    <property type="protein sequence ID" value="POG75756.1"/>
    <property type="molecule type" value="Genomic_DNA"/>
</dbReference>
<dbReference type="InterPro" id="IPR007526">
    <property type="entry name" value="SWIRM"/>
</dbReference>
<dbReference type="Proteomes" id="UP000018888">
    <property type="component" value="Unassembled WGS sequence"/>
</dbReference>
<dbReference type="GO" id="GO:0006357">
    <property type="term" value="P:regulation of transcription by RNA polymerase II"/>
    <property type="evidence" value="ECO:0007669"/>
    <property type="project" value="TreeGrafter"/>
</dbReference>
<dbReference type="SMR" id="A0A2H5U805"/>
<proteinExistence type="predicted"/>